<evidence type="ECO:0000256" key="2">
    <source>
        <dbReference type="ARBA" id="ARBA00008335"/>
    </source>
</evidence>
<feature type="transmembrane region" description="Helical" evidence="7">
    <location>
        <begin position="333"/>
        <end position="353"/>
    </location>
</feature>
<feature type="transmembrane region" description="Helical" evidence="7">
    <location>
        <begin position="101"/>
        <end position="126"/>
    </location>
</feature>
<feature type="transmembrane region" description="Helical" evidence="7">
    <location>
        <begin position="45"/>
        <end position="64"/>
    </location>
</feature>
<protein>
    <submittedName>
        <fullName evidence="9">MFS transporter</fullName>
    </submittedName>
</protein>
<gene>
    <name evidence="9" type="ORF">H6G83_28320</name>
</gene>
<feature type="domain" description="Major facilitator superfamily (MFS) profile" evidence="8">
    <location>
        <begin position="14"/>
        <end position="393"/>
    </location>
</feature>
<sequence>MTDYRHTQAPLWIGVAIAFYAFIAIGIAEAGLGVLLPSIVSTYELSSATVSLLFVSQISGYILAAFTSSLVSNRLGLGKMLLIAAVALTMALIIYATSPYWLLMVAAGSVLGLGIGLIDAGINTYIVQDSRSANLIGLLHGFYGIGAFCGPTIATTLLALSMNWRQVYYVLAGIVSLLIVSVLGVIIYRYTPMTQRISASNATAVKNLGRSLQNPVVLLTGLLLLVYVGVEACIGSWAYTVQSVGRQTPQLIAGYSVSAYWLGLTLGRFILGYFLQRLGGVRTISMSLTLVIMGLLTWWQLPDQLISLPLIGFGLAAIFPATIWLIPQRLPEALVPAAVSFATSVASFGAALIPTGAGWAASWASLEIIPLLMLPLALLIVGLHCWLVQHSVKQKTL</sequence>
<evidence type="ECO:0000313" key="9">
    <source>
        <dbReference type="EMBL" id="MBD2504468.1"/>
    </source>
</evidence>
<dbReference type="InterPro" id="IPR036259">
    <property type="entry name" value="MFS_trans_sf"/>
</dbReference>
<evidence type="ECO:0000256" key="6">
    <source>
        <dbReference type="ARBA" id="ARBA00023136"/>
    </source>
</evidence>
<evidence type="ECO:0000313" key="10">
    <source>
        <dbReference type="Proteomes" id="UP000661112"/>
    </source>
</evidence>
<dbReference type="PANTHER" id="PTHR23514:SF3">
    <property type="entry name" value="BYPASS OF STOP CODON PROTEIN 6"/>
    <property type="match status" value="1"/>
</dbReference>
<reference evidence="9 10" key="1">
    <citation type="journal article" date="2020" name="ISME J.">
        <title>Comparative genomics reveals insights into cyanobacterial evolution and habitat adaptation.</title>
        <authorList>
            <person name="Chen M.Y."/>
            <person name="Teng W.K."/>
            <person name="Zhao L."/>
            <person name="Hu C.X."/>
            <person name="Zhou Y.K."/>
            <person name="Han B.P."/>
            <person name="Song L.R."/>
            <person name="Shu W.S."/>
        </authorList>
    </citation>
    <scope>NUCLEOTIDE SEQUENCE [LARGE SCALE GENOMIC DNA]</scope>
    <source>
        <strain evidence="9 10">FACHB-119</strain>
    </source>
</reference>
<feature type="transmembrane region" description="Helical" evidence="7">
    <location>
        <begin position="76"/>
        <end position="95"/>
    </location>
</feature>
<feature type="transmembrane region" description="Helical" evidence="7">
    <location>
        <begin position="12"/>
        <end position="39"/>
    </location>
</feature>
<dbReference type="RefSeq" id="WP_190478296.1">
    <property type="nucleotide sequence ID" value="NZ_JACJSG010000052.1"/>
</dbReference>
<dbReference type="Pfam" id="PF07690">
    <property type="entry name" value="MFS_1"/>
    <property type="match status" value="1"/>
</dbReference>
<keyword evidence="3" id="KW-0813">Transport</keyword>
<proteinExistence type="inferred from homology"/>
<evidence type="ECO:0000259" key="8">
    <source>
        <dbReference type="PROSITE" id="PS50850"/>
    </source>
</evidence>
<evidence type="ECO:0000256" key="1">
    <source>
        <dbReference type="ARBA" id="ARBA00004651"/>
    </source>
</evidence>
<name>A0ABR8DB83_9NOST</name>
<evidence type="ECO:0000256" key="4">
    <source>
        <dbReference type="ARBA" id="ARBA00022692"/>
    </source>
</evidence>
<feature type="transmembrane region" description="Helical" evidence="7">
    <location>
        <begin position="368"/>
        <end position="388"/>
    </location>
</feature>
<dbReference type="SUPFAM" id="SSF103473">
    <property type="entry name" value="MFS general substrate transporter"/>
    <property type="match status" value="1"/>
</dbReference>
<feature type="transmembrane region" description="Helical" evidence="7">
    <location>
        <begin position="283"/>
        <end position="301"/>
    </location>
</feature>
<evidence type="ECO:0000256" key="7">
    <source>
        <dbReference type="SAM" id="Phobius"/>
    </source>
</evidence>
<dbReference type="EMBL" id="JACJSG010000052">
    <property type="protein sequence ID" value="MBD2504468.1"/>
    <property type="molecule type" value="Genomic_DNA"/>
</dbReference>
<feature type="transmembrane region" description="Helical" evidence="7">
    <location>
        <begin position="138"/>
        <end position="161"/>
    </location>
</feature>
<comment type="similarity">
    <text evidence="2">Belongs to the major facilitator superfamily.</text>
</comment>
<dbReference type="Gene3D" id="1.20.1250.20">
    <property type="entry name" value="MFS general substrate transporter like domains"/>
    <property type="match status" value="2"/>
</dbReference>
<comment type="subcellular location">
    <subcellularLocation>
        <location evidence="1">Cell membrane</location>
        <topology evidence="1">Multi-pass membrane protein</topology>
    </subcellularLocation>
</comment>
<keyword evidence="4 7" id="KW-0812">Transmembrane</keyword>
<dbReference type="PANTHER" id="PTHR23514">
    <property type="entry name" value="BYPASS OF STOP CODON PROTEIN 6"/>
    <property type="match status" value="1"/>
</dbReference>
<comment type="caution">
    <text evidence="9">The sequence shown here is derived from an EMBL/GenBank/DDBJ whole genome shotgun (WGS) entry which is preliminary data.</text>
</comment>
<keyword evidence="5 7" id="KW-1133">Transmembrane helix</keyword>
<keyword evidence="10" id="KW-1185">Reference proteome</keyword>
<feature type="transmembrane region" description="Helical" evidence="7">
    <location>
        <begin position="167"/>
        <end position="188"/>
    </location>
</feature>
<keyword evidence="6 7" id="KW-0472">Membrane</keyword>
<dbReference type="InterPro" id="IPR051788">
    <property type="entry name" value="MFS_Transporter"/>
</dbReference>
<dbReference type="InterPro" id="IPR020846">
    <property type="entry name" value="MFS_dom"/>
</dbReference>
<dbReference type="Proteomes" id="UP000661112">
    <property type="component" value="Unassembled WGS sequence"/>
</dbReference>
<dbReference type="InterPro" id="IPR011701">
    <property type="entry name" value="MFS"/>
</dbReference>
<evidence type="ECO:0000256" key="5">
    <source>
        <dbReference type="ARBA" id="ARBA00022989"/>
    </source>
</evidence>
<dbReference type="PROSITE" id="PS50850">
    <property type="entry name" value="MFS"/>
    <property type="match status" value="1"/>
</dbReference>
<feature type="transmembrane region" description="Helical" evidence="7">
    <location>
        <begin position="216"/>
        <end position="239"/>
    </location>
</feature>
<feature type="transmembrane region" description="Helical" evidence="7">
    <location>
        <begin position="251"/>
        <end position="271"/>
    </location>
</feature>
<evidence type="ECO:0000256" key="3">
    <source>
        <dbReference type="ARBA" id="ARBA00022448"/>
    </source>
</evidence>
<feature type="transmembrane region" description="Helical" evidence="7">
    <location>
        <begin position="307"/>
        <end position="326"/>
    </location>
</feature>
<organism evidence="9 10">
    <name type="scientific">Anabaena azotica FACHB-119</name>
    <dbReference type="NCBI Taxonomy" id="947527"/>
    <lineage>
        <taxon>Bacteria</taxon>
        <taxon>Bacillati</taxon>
        <taxon>Cyanobacteriota</taxon>
        <taxon>Cyanophyceae</taxon>
        <taxon>Nostocales</taxon>
        <taxon>Nostocaceae</taxon>
        <taxon>Anabaena</taxon>
        <taxon>Anabaena azotica</taxon>
    </lineage>
</organism>
<accession>A0ABR8DB83</accession>